<protein>
    <submittedName>
        <fullName evidence="1">Phage tail tube protein</fullName>
    </submittedName>
</protein>
<dbReference type="EMBL" id="CP006664">
    <property type="protein sequence ID" value="AIJ09260.1"/>
    <property type="molecule type" value="Genomic_DNA"/>
</dbReference>
<dbReference type="HOGENOM" id="CLU_166707_0_0_6"/>
<gene>
    <name evidence="1" type="ORF">ETEE_2827</name>
</gene>
<proteinExistence type="predicted"/>
<dbReference type="KEGG" id="ete:ETEE_2827"/>
<dbReference type="Pfam" id="PF10618">
    <property type="entry name" value="Tail_tube"/>
    <property type="match status" value="1"/>
</dbReference>
<dbReference type="InterPro" id="IPR019596">
    <property type="entry name" value="Phage_Mu_GpM_tail_tub"/>
</dbReference>
<evidence type="ECO:0000313" key="2">
    <source>
        <dbReference type="Proteomes" id="UP000028681"/>
    </source>
</evidence>
<dbReference type="RefSeq" id="WP_034163779.1">
    <property type="nucleotide sequence ID" value="NZ_CP006664.1"/>
</dbReference>
<accession>A0A076LLB3</accession>
<reference evidence="1 2" key="1">
    <citation type="journal article" date="2012" name="PLoS ONE">
        <title>Edwardsiella comparative phylogenomics reveal the new intra/inter-species taxonomic relationships, virulence evolution and niche adaptation mechanisms.</title>
        <authorList>
            <person name="Yang M."/>
            <person name="Lv Y."/>
            <person name="Xiao J."/>
            <person name="Wu H."/>
            <person name="Zheng H."/>
            <person name="Liu Q."/>
            <person name="Zhang Y."/>
            <person name="Wang Q."/>
        </authorList>
    </citation>
    <scope>NUCLEOTIDE SEQUENCE [LARGE SCALE GENOMIC DNA]</scope>
    <source>
        <strain evidence="2">080813</strain>
    </source>
</reference>
<dbReference type="AlphaFoldDB" id="A0A076LLB3"/>
<sequence>MGKGYQGTAIIRVNGQEYESLEGATFTPSGHERKTIKGPKVYGFSRTPKEATLDAKFVAGGVLAVDEINSWEDVTIEFVADTGETHMMPGAWTTEPASLTDGGEISAKFAAVQSKRIA</sequence>
<name>A0A076LLB3_9GAMM</name>
<dbReference type="Proteomes" id="UP000028681">
    <property type="component" value="Chromosome"/>
</dbReference>
<evidence type="ECO:0000313" key="1">
    <source>
        <dbReference type="EMBL" id="AIJ09260.1"/>
    </source>
</evidence>
<dbReference type="GeneID" id="33940336"/>
<organism evidence="1 2">
    <name type="scientific">Edwardsiella anguillarum ET080813</name>
    <dbReference type="NCBI Taxonomy" id="667120"/>
    <lineage>
        <taxon>Bacteria</taxon>
        <taxon>Pseudomonadati</taxon>
        <taxon>Pseudomonadota</taxon>
        <taxon>Gammaproteobacteria</taxon>
        <taxon>Enterobacterales</taxon>
        <taxon>Hafniaceae</taxon>
        <taxon>Edwardsiella</taxon>
    </lineage>
</organism>